<proteinExistence type="predicted"/>
<reference evidence="2 3" key="1">
    <citation type="submission" date="2018-06" db="EMBL/GenBank/DDBJ databases">
        <authorList>
            <consortium name="Pathogen Informatics"/>
            <person name="Doyle S."/>
        </authorList>
    </citation>
    <scope>NUCLEOTIDE SEQUENCE [LARGE SCALE GENOMIC DNA]</scope>
    <source>
        <strain evidence="2 3">NCTC12123</strain>
    </source>
</reference>
<keyword evidence="2" id="KW-0449">Lipoprotein</keyword>
<evidence type="ECO:0000313" key="3">
    <source>
        <dbReference type="Proteomes" id="UP000255163"/>
    </source>
</evidence>
<feature type="signal peptide" evidence="1">
    <location>
        <begin position="1"/>
        <end position="18"/>
    </location>
</feature>
<protein>
    <submittedName>
        <fullName evidence="2">Putative lipoprotein</fullName>
    </submittedName>
</protein>
<evidence type="ECO:0000256" key="1">
    <source>
        <dbReference type="SAM" id="SignalP"/>
    </source>
</evidence>
<accession>A0A376F693</accession>
<feature type="chain" id="PRO_5016995122" evidence="1">
    <location>
        <begin position="19"/>
        <end position="67"/>
    </location>
</feature>
<dbReference type="EMBL" id="UFYI01000007">
    <property type="protein sequence ID" value="STD18786.1"/>
    <property type="molecule type" value="Genomic_DNA"/>
</dbReference>
<gene>
    <name evidence="2" type="primary">ybjP_2</name>
    <name evidence="2" type="ORF">NCTC12123_00943</name>
</gene>
<sequence>MRYSALTLLVPCALVLSACTTTVTPAFKDIGTRSGPCIEGGPDTVAQQFYDYRIQHRSNDLTGLRRI</sequence>
<evidence type="ECO:0000313" key="2">
    <source>
        <dbReference type="EMBL" id="STD18786.1"/>
    </source>
</evidence>
<dbReference type="AlphaFoldDB" id="A0A376F693"/>
<keyword evidence="1" id="KW-0732">Signal</keyword>
<dbReference type="PROSITE" id="PS51257">
    <property type="entry name" value="PROKAR_LIPOPROTEIN"/>
    <property type="match status" value="1"/>
</dbReference>
<organism evidence="2 3">
    <name type="scientific">Enterobacter asburiae</name>
    <dbReference type="NCBI Taxonomy" id="61645"/>
    <lineage>
        <taxon>Bacteria</taxon>
        <taxon>Pseudomonadati</taxon>
        <taxon>Pseudomonadota</taxon>
        <taxon>Gammaproteobacteria</taxon>
        <taxon>Enterobacterales</taxon>
        <taxon>Enterobacteriaceae</taxon>
        <taxon>Enterobacter</taxon>
        <taxon>Enterobacter cloacae complex</taxon>
    </lineage>
</organism>
<dbReference type="Proteomes" id="UP000255163">
    <property type="component" value="Unassembled WGS sequence"/>
</dbReference>
<name>A0A376F693_ENTAS</name>